<accession>A0A2I2G751</accession>
<gene>
    <name evidence="1" type="ORF">P170DRAFT_475052</name>
</gene>
<dbReference type="VEuPathDB" id="FungiDB:P170DRAFT_475052"/>
<dbReference type="GeneID" id="36560913"/>
<name>A0A2I2G751_9EURO</name>
<reference evidence="1 2" key="1">
    <citation type="submission" date="2016-12" db="EMBL/GenBank/DDBJ databases">
        <title>The genomes of Aspergillus section Nigri reveals drivers in fungal speciation.</title>
        <authorList>
            <consortium name="DOE Joint Genome Institute"/>
            <person name="Vesth T.C."/>
            <person name="Nybo J."/>
            <person name="Theobald S."/>
            <person name="Brandl J."/>
            <person name="Frisvad J.C."/>
            <person name="Nielsen K.F."/>
            <person name="Lyhne E.K."/>
            <person name="Kogle M.E."/>
            <person name="Kuo A."/>
            <person name="Riley R."/>
            <person name="Clum A."/>
            <person name="Nolan M."/>
            <person name="Lipzen A."/>
            <person name="Salamov A."/>
            <person name="Henrissat B."/>
            <person name="Wiebenga A."/>
            <person name="De Vries R.P."/>
            <person name="Grigoriev I.V."/>
            <person name="Mortensen U.H."/>
            <person name="Andersen M.R."/>
            <person name="Baker S.E."/>
        </authorList>
    </citation>
    <scope>NUCLEOTIDE SEQUENCE [LARGE SCALE GENOMIC DNA]</scope>
    <source>
        <strain evidence="1 2">IBT 23096</strain>
    </source>
</reference>
<evidence type="ECO:0000313" key="1">
    <source>
        <dbReference type="EMBL" id="PLB48704.1"/>
    </source>
</evidence>
<sequence length="414" mass="45737">MATNRIPTIVSTPVIDSEYTIYVNPRIFVSRMSSSSNLSMLSELCGVLRNNPTPQKYLVVGSMLSNAEAEVVIRSSSKVHLDDVEKENYVIAVAQTLSSNDIDDVIEKSAEEAQANALRVYGAFMQAFTMVLIIDTTHGTQFLARVIPMIRTYTQILLDSIPHARRVADYGDIFDDEVIFLCANDQLSLEARKVKIAEFIAETQEFETFSKEIRNRLENLNSSYVTFIDEVRSTTGAAAQNAAPVRGTEAETEHADPLARIAPDVGFDHPLISLAFSLSRNLAAFLTIGGLVGVGSDHGLNASLAISSAVAQWGRRKEEESAYASAGSGLNNDVNSYLSAFSKNLDGVGQYWLDSLNDAREIEDWLHDGASMAKWPNYMKLNLERGVKLYQAMSKYLRGYALGIENMHPEKWVV</sequence>
<protein>
    <submittedName>
        <fullName evidence="1">Uncharacterized protein</fullName>
    </submittedName>
</protein>
<evidence type="ECO:0000313" key="2">
    <source>
        <dbReference type="Proteomes" id="UP000234275"/>
    </source>
</evidence>
<dbReference type="Proteomes" id="UP000234275">
    <property type="component" value="Unassembled WGS sequence"/>
</dbReference>
<dbReference type="EMBL" id="MSFO01000004">
    <property type="protein sequence ID" value="PLB48704.1"/>
    <property type="molecule type" value="Genomic_DNA"/>
</dbReference>
<comment type="caution">
    <text evidence="1">The sequence shown here is derived from an EMBL/GenBank/DDBJ whole genome shotgun (WGS) entry which is preliminary data.</text>
</comment>
<proteinExistence type="predicted"/>
<keyword evidence="2" id="KW-1185">Reference proteome</keyword>
<dbReference type="RefSeq" id="XP_024704006.1">
    <property type="nucleotide sequence ID" value="XM_024853215.1"/>
</dbReference>
<dbReference type="AlphaFoldDB" id="A0A2I2G751"/>
<dbReference type="OrthoDB" id="4519208at2759"/>
<organism evidence="1 2">
    <name type="scientific">Aspergillus steynii IBT 23096</name>
    <dbReference type="NCBI Taxonomy" id="1392250"/>
    <lineage>
        <taxon>Eukaryota</taxon>
        <taxon>Fungi</taxon>
        <taxon>Dikarya</taxon>
        <taxon>Ascomycota</taxon>
        <taxon>Pezizomycotina</taxon>
        <taxon>Eurotiomycetes</taxon>
        <taxon>Eurotiomycetidae</taxon>
        <taxon>Eurotiales</taxon>
        <taxon>Aspergillaceae</taxon>
        <taxon>Aspergillus</taxon>
        <taxon>Aspergillus subgen. Circumdati</taxon>
    </lineage>
</organism>